<evidence type="ECO:0000313" key="3">
    <source>
        <dbReference type="EMBL" id="MEW9500182.1"/>
    </source>
</evidence>
<dbReference type="Gene3D" id="3.10.450.40">
    <property type="match status" value="2"/>
</dbReference>
<keyword evidence="1" id="KW-0812">Transmembrane</keyword>
<evidence type="ECO:0000259" key="2">
    <source>
        <dbReference type="Pfam" id="PF17881"/>
    </source>
</evidence>
<keyword evidence="4" id="KW-1185">Reference proteome</keyword>
<reference evidence="3 4" key="1">
    <citation type="journal article" date="1979" name="Int. J. Syst. Evol. Microbiol.">
        <title>Bacillus globisporus subsp. marinus subsp. nov.</title>
        <authorList>
            <person name="Liu H."/>
        </authorList>
    </citation>
    <scope>NUCLEOTIDE SEQUENCE [LARGE SCALE GENOMIC DNA]</scope>
    <source>
        <strain evidence="3 4">DSM 1297</strain>
    </source>
</reference>
<feature type="domain" description="Cell wall elongation regulator TseB-like" evidence="2">
    <location>
        <begin position="39"/>
        <end position="81"/>
    </location>
</feature>
<keyword evidence="1" id="KW-0472">Membrane</keyword>
<feature type="transmembrane region" description="Helical" evidence="1">
    <location>
        <begin position="6"/>
        <end position="27"/>
    </location>
</feature>
<keyword evidence="1" id="KW-1133">Transmembrane helix</keyword>
<comment type="caution">
    <text evidence="3">The sequence shown here is derived from an EMBL/GenBank/DDBJ whole genome shotgun (WGS) entry which is preliminary data.</text>
</comment>
<dbReference type="EMBL" id="JBFMIA010000001">
    <property type="protein sequence ID" value="MEW9500182.1"/>
    <property type="molecule type" value="Genomic_DNA"/>
</dbReference>
<name>A0ABV3PYK7_9BACL</name>
<dbReference type="RefSeq" id="WP_367777467.1">
    <property type="nucleotide sequence ID" value="NZ_JBFMIA010000001.1"/>
</dbReference>
<proteinExistence type="predicted"/>
<sequence>MKKWFVIVSSLIVVCILTFCVTVYVIAREPLNSIIEEGESVAKEEFQLKSIEDSYVYNGSQSYTVVIGNTAEEESLVVFLPMEAEGKMVTRLVDEGISKDEVLDMLYKEDAPSKIVSAKIGYESVGPIWEIIYLDQEKTLNYYYVNFDDGEYWKKISNL</sequence>
<dbReference type="SUPFAM" id="SSF54403">
    <property type="entry name" value="Cystatin/monellin"/>
    <property type="match status" value="2"/>
</dbReference>
<gene>
    <name evidence="3" type="ORF">AB1471_00030</name>
</gene>
<dbReference type="Pfam" id="PF17881">
    <property type="entry name" value="TseB"/>
    <property type="match status" value="1"/>
</dbReference>
<evidence type="ECO:0000313" key="4">
    <source>
        <dbReference type="Proteomes" id="UP001556040"/>
    </source>
</evidence>
<dbReference type="InterPro" id="IPR041401">
    <property type="entry name" value="TseB-like_dom"/>
</dbReference>
<dbReference type="InterPro" id="IPR046350">
    <property type="entry name" value="Cystatin_sf"/>
</dbReference>
<accession>A0ABV3PYK7</accession>
<organism evidence="3 4">
    <name type="scientific">Jeotgalibacillus marinus</name>
    <dbReference type="NCBI Taxonomy" id="86667"/>
    <lineage>
        <taxon>Bacteria</taxon>
        <taxon>Bacillati</taxon>
        <taxon>Bacillota</taxon>
        <taxon>Bacilli</taxon>
        <taxon>Bacillales</taxon>
        <taxon>Caryophanaceae</taxon>
        <taxon>Jeotgalibacillus</taxon>
    </lineage>
</organism>
<protein>
    <submittedName>
        <fullName evidence="3">DUF5590 domain-containing protein</fullName>
    </submittedName>
</protein>
<evidence type="ECO:0000256" key="1">
    <source>
        <dbReference type="SAM" id="Phobius"/>
    </source>
</evidence>
<dbReference type="Proteomes" id="UP001556040">
    <property type="component" value="Unassembled WGS sequence"/>
</dbReference>